<reference evidence="2 3" key="1">
    <citation type="submission" date="2017-08" db="EMBL/GenBank/DDBJ databases">
        <title>The strain WRN001 was isolated from Binhai saline alkaline soil, Tianjin, China.</title>
        <authorList>
            <person name="Liu D."/>
            <person name="Zhang G."/>
        </authorList>
    </citation>
    <scope>NUCLEOTIDE SEQUENCE [LARGE SCALE GENOMIC DNA]</scope>
    <source>
        <strain evidence="2 3">WN019</strain>
    </source>
</reference>
<dbReference type="RefSeq" id="WP_095635772.1">
    <property type="nucleotide sequence ID" value="NZ_NSKC01000002.1"/>
</dbReference>
<evidence type="ECO:0000256" key="1">
    <source>
        <dbReference type="SAM" id="MobiDB-lite"/>
    </source>
</evidence>
<sequence length="92" mass="10612">MSSDANDFIEKLSSFKEFSDDKGGHYFVIQFEDDSGRIFKKQASDGNHSIAELEICEGHTRDAMRRISEATDFEFSEDSNTQQNLRHLMNEE</sequence>
<proteinExistence type="predicted"/>
<feature type="region of interest" description="Disordered" evidence="1">
    <location>
        <begin position="70"/>
        <end position="92"/>
    </location>
</feature>
<comment type="caution">
    <text evidence="2">The sequence shown here is derived from an EMBL/GenBank/DDBJ whole genome shotgun (WGS) entry which is preliminary data.</text>
</comment>
<dbReference type="AlphaFoldDB" id="A0A2A2FIB4"/>
<protein>
    <submittedName>
        <fullName evidence="2">Uncharacterized protein</fullName>
    </submittedName>
</protein>
<organism evidence="2 3">
    <name type="scientific">Halorubrum salipaludis</name>
    <dbReference type="NCBI Taxonomy" id="2032630"/>
    <lineage>
        <taxon>Archaea</taxon>
        <taxon>Methanobacteriati</taxon>
        <taxon>Methanobacteriota</taxon>
        <taxon>Stenosarchaea group</taxon>
        <taxon>Halobacteria</taxon>
        <taxon>Halobacteriales</taxon>
        <taxon>Haloferacaceae</taxon>
        <taxon>Halorubrum</taxon>
    </lineage>
</organism>
<evidence type="ECO:0000313" key="3">
    <source>
        <dbReference type="Proteomes" id="UP000218083"/>
    </source>
</evidence>
<gene>
    <name evidence="2" type="ORF">CK500_02955</name>
</gene>
<dbReference type="Proteomes" id="UP000218083">
    <property type="component" value="Unassembled WGS sequence"/>
</dbReference>
<keyword evidence="3" id="KW-1185">Reference proteome</keyword>
<name>A0A2A2FIB4_9EURY</name>
<dbReference type="EMBL" id="NSKC01000002">
    <property type="protein sequence ID" value="PAU84494.1"/>
    <property type="molecule type" value="Genomic_DNA"/>
</dbReference>
<accession>A0A2A2FIB4</accession>
<dbReference type="OrthoDB" id="229011at2157"/>
<evidence type="ECO:0000313" key="2">
    <source>
        <dbReference type="EMBL" id="PAU84494.1"/>
    </source>
</evidence>